<proteinExistence type="predicted"/>
<dbReference type="AlphaFoldDB" id="A0A8T2MTE5"/>
<organism evidence="1 2">
    <name type="scientific">Albula glossodonta</name>
    <name type="common">roundjaw bonefish</name>
    <dbReference type="NCBI Taxonomy" id="121402"/>
    <lineage>
        <taxon>Eukaryota</taxon>
        <taxon>Metazoa</taxon>
        <taxon>Chordata</taxon>
        <taxon>Craniata</taxon>
        <taxon>Vertebrata</taxon>
        <taxon>Euteleostomi</taxon>
        <taxon>Actinopterygii</taxon>
        <taxon>Neopterygii</taxon>
        <taxon>Teleostei</taxon>
        <taxon>Albuliformes</taxon>
        <taxon>Albulidae</taxon>
        <taxon>Albula</taxon>
    </lineage>
</organism>
<evidence type="ECO:0000313" key="1">
    <source>
        <dbReference type="EMBL" id="KAG9330933.1"/>
    </source>
</evidence>
<comment type="caution">
    <text evidence="1">The sequence shown here is derived from an EMBL/GenBank/DDBJ whole genome shotgun (WGS) entry which is preliminary data.</text>
</comment>
<name>A0A8T2MTE5_9TELE</name>
<evidence type="ECO:0000313" key="2">
    <source>
        <dbReference type="Proteomes" id="UP000824540"/>
    </source>
</evidence>
<dbReference type="EMBL" id="JAFBMS010000421">
    <property type="protein sequence ID" value="KAG9330933.1"/>
    <property type="molecule type" value="Genomic_DNA"/>
</dbReference>
<reference evidence="1" key="1">
    <citation type="thesis" date="2021" institute="BYU ScholarsArchive" country="Provo, UT, USA">
        <title>Applications of and Algorithms for Genome Assembly and Genomic Analyses with an Emphasis on Marine Teleosts.</title>
        <authorList>
            <person name="Pickett B.D."/>
        </authorList>
    </citation>
    <scope>NUCLEOTIDE SEQUENCE</scope>
    <source>
        <strain evidence="1">HI-2016</strain>
    </source>
</reference>
<sequence length="77" mass="8537">MREEAEEEEEEEEEKTATGFAKNQFKVKKSCLLCTAAKTAGHGISRPASWLAGQTLMSGALEEEKYPWGVWELDSAS</sequence>
<gene>
    <name evidence="1" type="ORF">JZ751_021604</name>
</gene>
<protein>
    <submittedName>
        <fullName evidence="1">Uncharacterized protein</fullName>
    </submittedName>
</protein>
<accession>A0A8T2MTE5</accession>
<dbReference type="Proteomes" id="UP000824540">
    <property type="component" value="Unassembled WGS sequence"/>
</dbReference>
<keyword evidence="2" id="KW-1185">Reference proteome</keyword>